<evidence type="ECO:0000256" key="4">
    <source>
        <dbReference type="ARBA" id="ARBA00023163"/>
    </source>
</evidence>
<dbReference type="PANTHER" id="PTHR30427:SF1">
    <property type="entry name" value="TRANSCRIPTIONAL ACTIVATOR PROTEIN LYSR"/>
    <property type="match status" value="1"/>
</dbReference>
<keyword evidence="2" id="KW-0805">Transcription regulation</keyword>
<dbReference type="Proteomes" id="UP001369958">
    <property type="component" value="Chromosome"/>
</dbReference>
<sequence>MIADRAPPSEDTIVNAINYRQLEIFHAVMTTGSVTAAASALNLSQPAVTKILRSTEERLGFFLFHRVGGRMVPSDDALVILHDVERLLQDMSSVNQTIVNVRLGRSGALNIVGVPPMCQVIIPKAIAKFARERPEVQISFAQRDGNVVMQYVASQRADVGLSFLVPLHSSVDSATLSERDMVCIVPRGHYLADRSCVTAADLEHEQFISYPQDSRLQPLISTAFTSSKSEVPRRIQATSIVTTWALVQQGAGIGIVENISRLNELYDNIVAVPFQPSISVRLDCITPRNKPPSRLAQQFIQTVLEMLAE</sequence>
<gene>
    <name evidence="6" type="ORF">V6617_01780</name>
</gene>
<evidence type="ECO:0000313" key="7">
    <source>
        <dbReference type="Proteomes" id="UP001369958"/>
    </source>
</evidence>
<evidence type="ECO:0000256" key="2">
    <source>
        <dbReference type="ARBA" id="ARBA00023015"/>
    </source>
</evidence>
<dbReference type="PRINTS" id="PR00039">
    <property type="entry name" value="HTHLYSR"/>
</dbReference>
<dbReference type="InterPro" id="IPR036388">
    <property type="entry name" value="WH-like_DNA-bd_sf"/>
</dbReference>
<dbReference type="PROSITE" id="PS50931">
    <property type="entry name" value="HTH_LYSR"/>
    <property type="match status" value="1"/>
</dbReference>
<comment type="similarity">
    <text evidence="1">Belongs to the LysR transcriptional regulatory family.</text>
</comment>
<evidence type="ECO:0000313" key="6">
    <source>
        <dbReference type="EMBL" id="WWT33225.1"/>
    </source>
</evidence>
<evidence type="ECO:0000256" key="3">
    <source>
        <dbReference type="ARBA" id="ARBA00023125"/>
    </source>
</evidence>
<dbReference type="PANTHER" id="PTHR30427">
    <property type="entry name" value="TRANSCRIPTIONAL ACTIVATOR PROTEIN LYSR"/>
    <property type="match status" value="1"/>
</dbReference>
<evidence type="ECO:0000259" key="5">
    <source>
        <dbReference type="PROSITE" id="PS50931"/>
    </source>
</evidence>
<dbReference type="InterPro" id="IPR005119">
    <property type="entry name" value="LysR_subst-bd"/>
</dbReference>
<reference evidence="6 7" key="1">
    <citation type="submission" date="2024-02" db="EMBL/GenBank/DDBJ databases">
        <title>Complete genome sequence of Pelagibacterium nitratireducens ZH15.</title>
        <authorList>
            <person name="Zhao L.H."/>
        </authorList>
    </citation>
    <scope>NUCLEOTIDE SEQUENCE [LARGE SCALE GENOMIC DNA]</scope>
    <source>
        <strain evidence="6 7">ZH15</strain>
    </source>
</reference>
<dbReference type="Pfam" id="PF03466">
    <property type="entry name" value="LysR_substrate"/>
    <property type="match status" value="1"/>
</dbReference>
<keyword evidence="4" id="KW-0804">Transcription</keyword>
<keyword evidence="3" id="KW-0238">DNA-binding</keyword>
<dbReference type="Gene3D" id="3.40.190.290">
    <property type="match status" value="1"/>
</dbReference>
<dbReference type="EMBL" id="CP146275">
    <property type="protein sequence ID" value="WWT33225.1"/>
    <property type="molecule type" value="Genomic_DNA"/>
</dbReference>
<dbReference type="Pfam" id="PF00126">
    <property type="entry name" value="HTH_1"/>
    <property type="match status" value="1"/>
</dbReference>
<dbReference type="SUPFAM" id="SSF53850">
    <property type="entry name" value="Periplasmic binding protein-like II"/>
    <property type="match status" value="1"/>
</dbReference>
<organism evidence="6 7">
    <name type="scientific">Pelagibacterium nitratireducens</name>
    <dbReference type="NCBI Taxonomy" id="1046114"/>
    <lineage>
        <taxon>Bacteria</taxon>
        <taxon>Pseudomonadati</taxon>
        <taxon>Pseudomonadota</taxon>
        <taxon>Alphaproteobacteria</taxon>
        <taxon>Hyphomicrobiales</taxon>
        <taxon>Devosiaceae</taxon>
        <taxon>Pelagibacterium</taxon>
    </lineage>
</organism>
<dbReference type="SUPFAM" id="SSF46785">
    <property type="entry name" value="Winged helix' DNA-binding domain"/>
    <property type="match status" value="1"/>
</dbReference>
<keyword evidence="7" id="KW-1185">Reference proteome</keyword>
<dbReference type="InterPro" id="IPR036390">
    <property type="entry name" value="WH_DNA-bd_sf"/>
</dbReference>
<accession>A0ABZ2I0P6</accession>
<dbReference type="RefSeq" id="WP_338608672.1">
    <property type="nucleotide sequence ID" value="NZ_CP146275.1"/>
</dbReference>
<evidence type="ECO:0000256" key="1">
    <source>
        <dbReference type="ARBA" id="ARBA00009437"/>
    </source>
</evidence>
<proteinExistence type="inferred from homology"/>
<name>A0ABZ2I0P6_9HYPH</name>
<dbReference type="InterPro" id="IPR000847">
    <property type="entry name" value="LysR_HTH_N"/>
</dbReference>
<dbReference type="Gene3D" id="1.10.10.10">
    <property type="entry name" value="Winged helix-like DNA-binding domain superfamily/Winged helix DNA-binding domain"/>
    <property type="match status" value="1"/>
</dbReference>
<feature type="domain" description="HTH lysR-type" evidence="5">
    <location>
        <begin position="17"/>
        <end position="74"/>
    </location>
</feature>
<protein>
    <submittedName>
        <fullName evidence="6">LysR substrate-binding domain-containing protein</fullName>
    </submittedName>
</protein>